<evidence type="ECO:0000313" key="8">
    <source>
        <dbReference type="Proteomes" id="UP000185604"/>
    </source>
</evidence>
<evidence type="ECO:0000256" key="2">
    <source>
        <dbReference type="SAM" id="MobiDB-lite"/>
    </source>
</evidence>
<feature type="transmembrane region" description="Helical" evidence="3">
    <location>
        <begin position="85"/>
        <end position="115"/>
    </location>
</feature>
<evidence type="ECO:0000259" key="4">
    <source>
        <dbReference type="Pfam" id="PF11611"/>
    </source>
</evidence>
<feature type="transmembrane region" description="Helical" evidence="3">
    <location>
        <begin position="52"/>
        <end position="73"/>
    </location>
</feature>
<dbReference type="InterPro" id="IPR029050">
    <property type="entry name" value="Immunoprotect_excell_Ig-like"/>
</dbReference>
<reference evidence="7 9" key="2">
    <citation type="submission" date="2019-06" db="EMBL/GenBank/DDBJ databases">
        <title>Genome sequence analysis of &gt;100 Bacillus licheniformis strains suggests intrinsic resistance to this species.</title>
        <authorList>
            <person name="Wels M."/>
            <person name="Siezen R.J."/>
            <person name="Johansen E."/>
            <person name="Stuer-Lauridsen B."/>
            <person name="Bjerre K."/>
            <person name="Nielsen B.K.K."/>
        </authorList>
    </citation>
    <scope>NUCLEOTIDE SEQUENCE [LARGE SCALE GENOMIC DNA]</scope>
    <source>
        <strain evidence="7 9">BAC-15381</strain>
    </source>
</reference>
<dbReference type="Pfam" id="PF11611">
    <property type="entry name" value="DUF4352"/>
    <property type="match status" value="1"/>
</dbReference>
<dbReference type="Proteomes" id="UP000185604">
    <property type="component" value="Unassembled WGS sequence"/>
</dbReference>
<feature type="transmembrane region" description="Helical" evidence="3">
    <location>
        <begin position="127"/>
        <end position="144"/>
    </location>
</feature>
<feature type="region of interest" description="Disordered" evidence="2">
    <location>
        <begin position="148"/>
        <end position="184"/>
    </location>
</feature>
<dbReference type="Pfam" id="PF13273">
    <property type="entry name" value="DUF4064"/>
    <property type="match status" value="1"/>
</dbReference>
<protein>
    <recommendedName>
        <fullName evidence="10">DUF4352 domain-containing protein</fullName>
    </recommendedName>
</protein>
<dbReference type="Gene3D" id="2.60.40.1240">
    <property type="match status" value="1"/>
</dbReference>
<evidence type="ECO:0000313" key="6">
    <source>
        <dbReference type="EMBL" id="OLF92729.1"/>
    </source>
</evidence>
<feature type="compositionally biased region" description="Low complexity" evidence="2">
    <location>
        <begin position="148"/>
        <end position="166"/>
    </location>
</feature>
<comment type="caution">
    <text evidence="6">The sequence shown here is derived from an EMBL/GenBank/DDBJ whole genome shotgun (WGS) entry which is preliminary data.</text>
</comment>
<feature type="compositionally biased region" description="Basic and acidic residues" evidence="2">
    <location>
        <begin position="167"/>
        <end position="182"/>
    </location>
</feature>
<dbReference type="AlphaFoldDB" id="A0A6I7TP05"/>
<proteinExistence type="predicted"/>
<keyword evidence="3" id="KW-1133">Transmembrane helix</keyword>
<feature type="domain" description="DUF4064" evidence="5">
    <location>
        <begin position="12"/>
        <end position="93"/>
    </location>
</feature>
<evidence type="ECO:0000313" key="7">
    <source>
        <dbReference type="EMBL" id="TWL40184.1"/>
    </source>
</evidence>
<dbReference type="EMBL" id="LKPO01000016">
    <property type="protein sequence ID" value="OLF92729.1"/>
    <property type="molecule type" value="Genomic_DNA"/>
</dbReference>
<feature type="domain" description="DUF4352" evidence="4">
    <location>
        <begin position="184"/>
        <end position="301"/>
    </location>
</feature>
<evidence type="ECO:0008006" key="10">
    <source>
        <dbReference type="Google" id="ProtNLM"/>
    </source>
</evidence>
<evidence type="ECO:0000256" key="1">
    <source>
        <dbReference type="ARBA" id="ARBA00022729"/>
    </source>
</evidence>
<dbReference type="InterPro" id="IPR025273">
    <property type="entry name" value="DUF4064"/>
</dbReference>
<keyword evidence="1" id="KW-0732">Signal</keyword>
<sequence>MSEQTNFQAPVKRTAEFVLGLLGGIFGIFAGFSGLLFGGLGAALEADGAGEVIGSSWAVILLSALAIVGACIVKKHTKLAGTFYIAAAIGGTVGVSLAYIVPLILLLIGGCKALFSGENKGLVFKKWWFYVTIIGSIVFVMIFASSGSSSQESKSSGSSAKTTAAKTSEEKSNDDAKEEKTEFGLNETADLDGTQITVTNVKKSMGNKFIKPKKGNEYVIVTVNIENKSDKDISYNPLDFQIQNEDGQITHNTYALSDDNQLSSGNLTKDGKVSGTIAFQTKKSKTYKVIFTSNFWNDEKITFNLQ</sequence>
<feature type="transmembrane region" description="Helical" evidence="3">
    <location>
        <begin position="17"/>
        <end position="40"/>
    </location>
</feature>
<dbReference type="Proteomes" id="UP000429980">
    <property type="component" value="Unassembled WGS sequence"/>
</dbReference>
<accession>A0A6I7TP05</accession>
<evidence type="ECO:0000259" key="5">
    <source>
        <dbReference type="Pfam" id="PF13273"/>
    </source>
</evidence>
<evidence type="ECO:0000256" key="3">
    <source>
        <dbReference type="SAM" id="Phobius"/>
    </source>
</evidence>
<keyword evidence="3" id="KW-0472">Membrane</keyword>
<dbReference type="EMBL" id="NILF01000027">
    <property type="protein sequence ID" value="TWL40184.1"/>
    <property type="molecule type" value="Genomic_DNA"/>
</dbReference>
<evidence type="ECO:0000313" key="9">
    <source>
        <dbReference type="Proteomes" id="UP000429980"/>
    </source>
</evidence>
<gene>
    <name evidence="6" type="ORF">B4121_2417</name>
    <name evidence="7" type="ORF">CHCC15381_1556</name>
</gene>
<keyword evidence="9" id="KW-1185">Reference proteome</keyword>
<dbReference type="InterPro" id="IPR029051">
    <property type="entry name" value="DUF4352"/>
</dbReference>
<keyword evidence="3" id="KW-0812">Transmembrane</keyword>
<organism evidence="6 8">
    <name type="scientific">Bacillus paralicheniformis</name>
    <dbReference type="NCBI Taxonomy" id="1648923"/>
    <lineage>
        <taxon>Bacteria</taxon>
        <taxon>Bacillati</taxon>
        <taxon>Bacillota</taxon>
        <taxon>Bacilli</taxon>
        <taxon>Bacillales</taxon>
        <taxon>Bacillaceae</taxon>
        <taxon>Bacillus</taxon>
    </lineage>
</organism>
<name>A0A6I7TP05_9BACI</name>
<reference evidence="6 8" key="1">
    <citation type="journal article" date="2016" name="Front. Microbiol.">
        <title>High-Level Heat Resistance of Spores of Bacillus amyloliquefaciens and Bacillus licheniformis Results from the Presence of a spoVA Operon in a Tn1546 Transposon.</title>
        <authorList>
            <person name="Berendsen E.M."/>
            <person name="Koning R.A."/>
            <person name="Boekhorst J."/>
            <person name="de Jong A."/>
            <person name="Kuipers O.P."/>
            <person name="Wells-Bennik M.H."/>
        </authorList>
    </citation>
    <scope>NUCLEOTIDE SEQUENCE [LARGE SCALE GENOMIC DNA]</scope>
    <source>
        <strain evidence="6 8">B4121</strain>
    </source>
</reference>